<dbReference type="EMBL" id="JAGSOY010000007">
    <property type="protein sequence ID" value="MBU2710399.1"/>
    <property type="molecule type" value="Genomic_DNA"/>
</dbReference>
<comment type="similarity">
    <text evidence="2">Belongs to the bacterial solute-binding protein 2 family.</text>
</comment>
<organism evidence="6 7">
    <name type="scientific">Zooshikella harenae</name>
    <dbReference type="NCBI Taxonomy" id="2827238"/>
    <lineage>
        <taxon>Bacteria</taxon>
        <taxon>Pseudomonadati</taxon>
        <taxon>Pseudomonadota</taxon>
        <taxon>Gammaproteobacteria</taxon>
        <taxon>Oceanospirillales</taxon>
        <taxon>Zooshikellaceae</taxon>
        <taxon>Zooshikella</taxon>
    </lineage>
</organism>
<dbReference type="InterPro" id="IPR025997">
    <property type="entry name" value="SBP_2_dom"/>
</dbReference>
<evidence type="ECO:0000313" key="7">
    <source>
        <dbReference type="Proteomes" id="UP000690515"/>
    </source>
</evidence>
<evidence type="ECO:0000256" key="2">
    <source>
        <dbReference type="ARBA" id="ARBA00007639"/>
    </source>
</evidence>
<comment type="subcellular location">
    <subcellularLocation>
        <location evidence="1">Cell envelope</location>
    </subcellularLocation>
</comment>
<feature type="signal peptide" evidence="4">
    <location>
        <begin position="1"/>
        <end position="20"/>
    </location>
</feature>
<accession>A0ABS5Z8T2</accession>
<protein>
    <submittedName>
        <fullName evidence="6">ABC transporter substrate-binding protein</fullName>
    </submittedName>
</protein>
<evidence type="ECO:0000259" key="5">
    <source>
        <dbReference type="Pfam" id="PF13407"/>
    </source>
</evidence>
<dbReference type="CDD" id="cd06324">
    <property type="entry name" value="PBP1_ABC_sugar_binding-like"/>
    <property type="match status" value="1"/>
</dbReference>
<evidence type="ECO:0000313" key="6">
    <source>
        <dbReference type="EMBL" id="MBU2710399.1"/>
    </source>
</evidence>
<feature type="chain" id="PRO_5046112727" evidence="4">
    <location>
        <begin position="21"/>
        <end position="376"/>
    </location>
</feature>
<dbReference type="Proteomes" id="UP000690515">
    <property type="component" value="Unassembled WGS sequence"/>
</dbReference>
<dbReference type="InterPro" id="IPR028082">
    <property type="entry name" value="Peripla_BP_I"/>
</dbReference>
<evidence type="ECO:0000256" key="4">
    <source>
        <dbReference type="SAM" id="SignalP"/>
    </source>
</evidence>
<keyword evidence="3 4" id="KW-0732">Signal</keyword>
<dbReference type="Pfam" id="PF13407">
    <property type="entry name" value="Peripla_BP_4"/>
    <property type="match status" value="1"/>
</dbReference>
<dbReference type="SUPFAM" id="SSF53822">
    <property type="entry name" value="Periplasmic binding protein-like I"/>
    <property type="match status" value="1"/>
</dbReference>
<dbReference type="PANTHER" id="PTHR46847:SF2">
    <property type="entry name" value="ABC TRANSPORTER SUGAR-BINDING PROTEIN"/>
    <property type="match status" value="1"/>
</dbReference>
<dbReference type="RefSeq" id="WP_215818569.1">
    <property type="nucleotide sequence ID" value="NZ_JAGSOY010000007.1"/>
</dbReference>
<evidence type="ECO:0000256" key="3">
    <source>
        <dbReference type="ARBA" id="ARBA00022729"/>
    </source>
</evidence>
<keyword evidence="7" id="KW-1185">Reference proteome</keyword>
<sequence length="376" mass="42916">MRILTLFVCLLLSYFNVAEADDKIKVVFVSCCLPEGFFWPKVEAFMRAAADDLNIELEVLYAQMDYMHMKSLAVSVASRQVKPDYLIIDNYKLAAGKIIKTLSDSKIKIFLMANGLTKEQASVYGKPREVYPNWIGELTPDNYYAGFQLAKSTIDYFLLHNNNVNVNILALSGDQATPASIARVNGLKKAISHYQNVYIKQVIPSNWQQQDAYKKTYHLIRRYPDINVVWAANDEMALGAMESVIEYGKKPGKDIYFSGINWKKEALKKVQDGSMVVSIGGHFMMGGWALVVLHDYHFGIDFAQLEGVKMKMKLFNIIDAHNVQRYLTTLGDEQWQKINFKHFSKVYNLSLTQYDFSLNSILHNIEEITPKNKGQN</sequence>
<gene>
    <name evidence="6" type="ORF">KCG35_04960</name>
</gene>
<name>A0ABS5Z8T2_9GAMM</name>
<comment type="caution">
    <text evidence="6">The sequence shown here is derived from an EMBL/GenBank/DDBJ whole genome shotgun (WGS) entry which is preliminary data.</text>
</comment>
<dbReference type="PANTHER" id="PTHR46847">
    <property type="entry name" value="D-ALLOSE-BINDING PERIPLASMIC PROTEIN-RELATED"/>
    <property type="match status" value="1"/>
</dbReference>
<feature type="domain" description="Periplasmic binding protein" evidence="5">
    <location>
        <begin position="35"/>
        <end position="293"/>
    </location>
</feature>
<dbReference type="Gene3D" id="3.40.50.2300">
    <property type="match status" value="2"/>
</dbReference>
<reference evidence="6 7" key="1">
    <citation type="submission" date="2021-04" db="EMBL/GenBank/DDBJ databases">
        <authorList>
            <person name="Pira H."/>
            <person name="Risdian C."/>
            <person name="Wink J."/>
        </authorList>
    </citation>
    <scope>NUCLEOTIDE SEQUENCE [LARGE SCALE GENOMIC DNA]</scope>
    <source>
        <strain evidence="6 7">WH53</strain>
    </source>
</reference>
<evidence type="ECO:0000256" key="1">
    <source>
        <dbReference type="ARBA" id="ARBA00004196"/>
    </source>
</evidence>
<proteinExistence type="inferred from homology"/>